<dbReference type="PANTHER" id="PTHR32282">
    <property type="entry name" value="BINDING PROTEIN TRANSPEPTIDASE, PUTATIVE-RELATED"/>
    <property type="match status" value="1"/>
</dbReference>
<dbReference type="SUPFAM" id="SSF53955">
    <property type="entry name" value="Lysozyme-like"/>
    <property type="match status" value="1"/>
</dbReference>
<evidence type="ECO:0000256" key="12">
    <source>
        <dbReference type="SAM" id="Phobius"/>
    </source>
</evidence>
<evidence type="ECO:0000256" key="1">
    <source>
        <dbReference type="ARBA" id="ARBA00004752"/>
    </source>
</evidence>
<organism evidence="15 16">
    <name type="scientific">Thiospirochaeta perfilievii</name>
    <dbReference type="NCBI Taxonomy" id="252967"/>
    <lineage>
        <taxon>Bacteria</taxon>
        <taxon>Pseudomonadati</taxon>
        <taxon>Spirochaetota</taxon>
        <taxon>Spirochaetia</taxon>
        <taxon>Spirochaetales</taxon>
        <taxon>Spirochaetaceae</taxon>
        <taxon>Thiospirochaeta</taxon>
    </lineage>
</organism>
<dbReference type="GO" id="GO:0008658">
    <property type="term" value="F:penicillin binding"/>
    <property type="evidence" value="ECO:0007669"/>
    <property type="project" value="InterPro"/>
</dbReference>
<comment type="pathway">
    <text evidence="1">Cell wall biogenesis; peptidoglycan biosynthesis.</text>
</comment>
<evidence type="ECO:0000256" key="3">
    <source>
        <dbReference type="ARBA" id="ARBA00007739"/>
    </source>
</evidence>
<sequence>MLEYSQHHQPRPLYCLSLRSLVEQEAPSLLLSRVWKGFLILLGSLILLGLFLFLLPYKGLEDVQKAHYSLSIKDVKGRELYSTPLDNGLIRYRVREYSIPKEVKSIVLLNEDRYFYYHLGVNPISIFKTLFLNKKEGRVVSGASTISMQLARIITPRSKSLKSKALEMFDALRLELKLSKSEILSLYLSYIPFGKNIEGYGAASKYYYGKEFSDLTIYEASILAVIPRSPSFYDPIKNRSNLKEALIRNSDIPIEKFDKALDLIDSRSRLPKNPIKAPHFVNFVMDRITEDAYIEGVDIVTTLDLDIQMDAQYILNQHIENSLEHRLSNGAVLLIYKGDIVAYIGSKDFFDNETQGQIDGVQIRRQPGSTLKPFLYELAFESGFTPATIIPDIPTVFGREEVYRPENFSQTYNGPVRVRTALASSLNIPAVYLLERLGVDPFIKRLKELGFNSLNGQEDILGLGLAVGNAEVTLYELIRAFRSFKNSGNYQDLNWIKGDVKENYPVMDPIYASLTRDILSDKRARVLGFGRNTLLNTAYPSYFKTGTSNQFTNIWALGGTPDLACGVWMGNFSGNSVIGTPGSSIPARIIIDLFDELSSKEEFQPLYGLEKAKICSLSGGLATVNCPDTTYEYFKDISNLKKCDYHKDGGGVVLPGEYLQWSSIYNYDNVSTISDIEVSILSPQDGAEFYYSPEIPEGSQGVEFQINGKGKFNIIGKGEEIISGTLPYQGIIYLDKGEWELEFRFENKIVLRYIKVS</sequence>
<protein>
    <recommendedName>
        <fullName evidence="10">peptidoglycan glycosyltransferase</fullName>
        <ecNumber evidence="10">2.4.99.28</ecNumber>
    </recommendedName>
</protein>
<feature type="domain" description="Penicillin-binding protein transpeptidase" evidence="13">
    <location>
        <begin position="337"/>
        <end position="552"/>
    </location>
</feature>
<keyword evidence="12" id="KW-0472">Membrane</keyword>
<dbReference type="Pfam" id="PF00905">
    <property type="entry name" value="Transpeptidase"/>
    <property type="match status" value="1"/>
</dbReference>
<dbReference type="InterPro" id="IPR036950">
    <property type="entry name" value="PBP_transglycosylase"/>
</dbReference>
<keyword evidence="12" id="KW-1133">Transmembrane helix</keyword>
<accession>A0A5C1QDD0</accession>
<dbReference type="InterPro" id="IPR001460">
    <property type="entry name" value="PCN-bd_Tpept"/>
</dbReference>
<dbReference type="EMBL" id="CP035807">
    <property type="protein sequence ID" value="QEN04979.1"/>
    <property type="molecule type" value="Genomic_DNA"/>
</dbReference>
<dbReference type="SUPFAM" id="SSF56601">
    <property type="entry name" value="beta-lactamase/transpeptidase-like"/>
    <property type="match status" value="1"/>
</dbReference>
<feature type="domain" description="Glycosyl transferase family 51" evidence="14">
    <location>
        <begin position="94"/>
        <end position="244"/>
    </location>
</feature>
<dbReference type="Pfam" id="PF00912">
    <property type="entry name" value="Transgly"/>
    <property type="match status" value="1"/>
</dbReference>
<name>A0A5C1QDD0_9SPIO</name>
<dbReference type="GO" id="GO:0006508">
    <property type="term" value="P:proteolysis"/>
    <property type="evidence" value="ECO:0007669"/>
    <property type="project" value="UniProtKB-KW"/>
</dbReference>
<dbReference type="GO" id="GO:0004180">
    <property type="term" value="F:carboxypeptidase activity"/>
    <property type="evidence" value="ECO:0007669"/>
    <property type="project" value="UniProtKB-KW"/>
</dbReference>
<reference evidence="15 16" key="1">
    <citation type="submission" date="2019-02" db="EMBL/GenBank/DDBJ databases">
        <authorList>
            <person name="Fomenkov A."/>
            <person name="Dubinina G."/>
            <person name="Grabovich M."/>
            <person name="Vincze T."/>
            <person name="Roberts R.J."/>
        </authorList>
    </citation>
    <scope>NUCLEOTIDE SEQUENCE [LARGE SCALE GENOMIC DNA]</scope>
    <source>
        <strain evidence="15 16">P</strain>
    </source>
</reference>
<evidence type="ECO:0000256" key="11">
    <source>
        <dbReference type="ARBA" id="ARBA00049902"/>
    </source>
</evidence>
<dbReference type="Gene3D" id="1.10.3810.10">
    <property type="entry name" value="Biosynthetic peptidoglycan transglycosylase-like"/>
    <property type="match status" value="1"/>
</dbReference>
<dbReference type="KEGG" id="sper:EW093_09750"/>
<evidence type="ECO:0000313" key="15">
    <source>
        <dbReference type="EMBL" id="QEN04979.1"/>
    </source>
</evidence>
<evidence type="ECO:0000256" key="7">
    <source>
        <dbReference type="ARBA" id="ARBA00022679"/>
    </source>
</evidence>
<evidence type="ECO:0000256" key="5">
    <source>
        <dbReference type="ARBA" id="ARBA00022670"/>
    </source>
</evidence>
<dbReference type="InterPro" id="IPR012338">
    <property type="entry name" value="Beta-lactam/transpept-like"/>
</dbReference>
<dbReference type="OrthoDB" id="343702at2"/>
<keyword evidence="9" id="KW-0511">Multifunctional enzyme</keyword>
<keyword evidence="7" id="KW-0808">Transferase</keyword>
<dbReference type="GO" id="GO:0030288">
    <property type="term" value="C:outer membrane-bounded periplasmic space"/>
    <property type="evidence" value="ECO:0007669"/>
    <property type="project" value="TreeGrafter"/>
</dbReference>
<keyword evidence="8" id="KW-0378">Hydrolase</keyword>
<evidence type="ECO:0000256" key="10">
    <source>
        <dbReference type="ARBA" id="ARBA00044770"/>
    </source>
</evidence>
<comment type="catalytic activity">
    <reaction evidence="11">
        <text>[GlcNAc-(1-&gt;4)-Mur2Ac(oyl-L-Ala-gamma-D-Glu-L-Lys-D-Ala-D-Ala)](n)-di-trans,octa-cis-undecaprenyl diphosphate + beta-D-GlcNAc-(1-&gt;4)-Mur2Ac(oyl-L-Ala-gamma-D-Glu-L-Lys-D-Ala-D-Ala)-di-trans,octa-cis-undecaprenyl diphosphate = [GlcNAc-(1-&gt;4)-Mur2Ac(oyl-L-Ala-gamma-D-Glu-L-Lys-D-Ala-D-Ala)](n+1)-di-trans,octa-cis-undecaprenyl diphosphate + di-trans,octa-cis-undecaprenyl diphosphate + H(+)</text>
        <dbReference type="Rhea" id="RHEA:23708"/>
        <dbReference type="Rhea" id="RHEA-COMP:9602"/>
        <dbReference type="Rhea" id="RHEA-COMP:9603"/>
        <dbReference type="ChEBI" id="CHEBI:15378"/>
        <dbReference type="ChEBI" id="CHEBI:58405"/>
        <dbReference type="ChEBI" id="CHEBI:60033"/>
        <dbReference type="ChEBI" id="CHEBI:78435"/>
        <dbReference type="EC" id="2.4.99.28"/>
    </reaction>
</comment>
<dbReference type="InterPro" id="IPR011815">
    <property type="entry name" value="PBP_1c"/>
</dbReference>
<dbReference type="AlphaFoldDB" id="A0A5C1QDD0"/>
<dbReference type="NCBIfam" id="TIGR02073">
    <property type="entry name" value="PBP_1c"/>
    <property type="match status" value="1"/>
</dbReference>
<dbReference type="EC" id="2.4.99.28" evidence="10"/>
<evidence type="ECO:0000256" key="6">
    <source>
        <dbReference type="ARBA" id="ARBA00022676"/>
    </source>
</evidence>
<evidence type="ECO:0000256" key="2">
    <source>
        <dbReference type="ARBA" id="ARBA00007090"/>
    </source>
</evidence>
<dbReference type="InterPro" id="IPR023346">
    <property type="entry name" value="Lysozyme-like_dom_sf"/>
</dbReference>
<dbReference type="PANTHER" id="PTHR32282:SF15">
    <property type="entry name" value="PENICILLIN-BINDING PROTEIN 1C"/>
    <property type="match status" value="1"/>
</dbReference>
<gene>
    <name evidence="15" type="primary">pbpC</name>
    <name evidence="15" type="ORF">EW093_09750</name>
</gene>
<dbReference type="GO" id="GO:0009252">
    <property type="term" value="P:peptidoglycan biosynthetic process"/>
    <property type="evidence" value="ECO:0007669"/>
    <property type="project" value="InterPro"/>
</dbReference>
<feature type="transmembrane region" description="Helical" evidence="12">
    <location>
        <begin position="38"/>
        <end position="57"/>
    </location>
</feature>
<reference evidence="15 16" key="2">
    <citation type="submission" date="2019-09" db="EMBL/GenBank/DDBJ databases">
        <title>Complete Genome Sequence and Methylome Analysis of free living Spirochaetas.</title>
        <authorList>
            <person name="Leshcheva N."/>
            <person name="Mikheeva N."/>
        </authorList>
    </citation>
    <scope>NUCLEOTIDE SEQUENCE [LARGE SCALE GENOMIC DNA]</scope>
    <source>
        <strain evidence="15 16">P</strain>
    </source>
</reference>
<evidence type="ECO:0000313" key="16">
    <source>
        <dbReference type="Proteomes" id="UP000323824"/>
    </source>
</evidence>
<keyword evidence="5" id="KW-0645">Protease</keyword>
<evidence type="ECO:0000256" key="4">
    <source>
        <dbReference type="ARBA" id="ARBA00022645"/>
    </source>
</evidence>
<dbReference type="InterPro" id="IPR050396">
    <property type="entry name" value="Glycosyltr_51/Transpeptidase"/>
</dbReference>
<evidence type="ECO:0000256" key="9">
    <source>
        <dbReference type="ARBA" id="ARBA00023268"/>
    </source>
</evidence>
<comment type="similarity">
    <text evidence="3">In the N-terminal section; belongs to the glycosyltransferase 51 family.</text>
</comment>
<keyword evidence="12" id="KW-0812">Transmembrane</keyword>
<proteinExistence type="inferred from homology"/>
<dbReference type="GO" id="GO:0008955">
    <property type="term" value="F:peptidoglycan glycosyltransferase activity"/>
    <property type="evidence" value="ECO:0007669"/>
    <property type="project" value="UniProtKB-EC"/>
</dbReference>
<dbReference type="Gene3D" id="3.40.710.10">
    <property type="entry name" value="DD-peptidase/beta-lactamase superfamily"/>
    <property type="match status" value="1"/>
</dbReference>
<dbReference type="Proteomes" id="UP000323824">
    <property type="component" value="Chromosome"/>
</dbReference>
<dbReference type="InterPro" id="IPR001264">
    <property type="entry name" value="Glyco_trans_51"/>
</dbReference>
<comment type="similarity">
    <text evidence="2">In the C-terminal section; belongs to the transpeptidase family.</text>
</comment>
<keyword evidence="4" id="KW-0121">Carboxypeptidase</keyword>
<evidence type="ECO:0000259" key="13">
    <source>
        <dbReference type="Pfam" id="PF00905"/>
    </source>
</evidence>
<keyword evidence="16" id="KW-1185">Reference proteome</keyword>
<evidence type="ECO:0000256" key="8">
    <source>
        <dbReference type="ARBA" id="ARBA00022801"/>
    </source>
</evidence>
<keyword evidence="6" id="KW-0328">Glycosyltransferase</keyword>
<evidence type="ECO:0000259" key="14">
    <source>
        <dbReference type="Pfam" id="PF00912"/>
    </source>
</evidence>